<dbReference type="RefSeq" id="WP_127888037.1">
    <property type="nucleotide sequence ID" value="NZ_CP028137.1"/>
</dbReference>
<evidence type="ECO:0000259" key="7">
    <source>
        <dbReference type="Pfam" id="PF02782"/>
    </source>
</evidence>
<accession>A0A3T0T4K9</accession>
<dbReference type="PROSITE" id="PS00445">
    <property type="entry name" value="FGGY_KINASES_2"/>
    <property type="match status" value="1"/>
</dbReference>
<dbReference type="Gene3D" id="3.30.420.40">
    <property type="match status" value="2"/>
</dbReference>
<dbReference type="PANTHER" id="PTHR43095:SF5">
    <property type="entry name" value="XYLULOSE KINASE"/>
    <property type="match status" value="1"/>
</dbReference>
<dbReference type="GO" id="GO:0016773">
    <property type="term" value="F:phosphotransferase activity, alcohol group as acceptor"/>
    <property type="evidence" value="ECO:0007669"/>
    <property type="project" value="InterPro"/>
</dbReference>
<evidence type="ECO:0000256" key="5">
    <source>
        <dbReference type="RuleBase" id="RU003733"/>
    </source>
</evidence>
<evidence type="ECO:0000256" key="4">
    <source>
        <dbReference type="ARBA" id="ARBA00022777"/>
    </source>
</evidence>
<dbReference type="InterPro" id="IPR018483">
    <property type="entry name" value="Carb_kinase_FGGY_CS"/>
</dbReference>
<dbReference type="GO" id="GO:0016301">
    <property type="term" value="F:kinase activity"/>
    <property type="evidence" value="ECO:0007669"/>
    <property type="project" value="UniProtKB-KW"/>
</dbReference>
<protein>
    <submittedName>
        <fullName evidence="8">Sugar kinase</fullName>
    </submittedName>
</protein>
<dbReference type="GO" id="GO:0042732">
    <property type="term" value="P:D-xylose metabolic process"/>
    <property type="evidence" value="ECO:0007669"/>
    <property type="project" value="UniProtKB-KW"/>
</dbReference>
<evidence type="ECO:0000313" key="9">
    <source>
        <dbReference type="Proteomes" id="UP000285317"/>
    </source>
</evidence>
<evidence type="ECO:0000259" key="6">
    <source>
        <dbReference type="Pfam" id="PF00370"/>
    </source>
</evidence>
<dbReference type="PIRSF" id="PIRSF000538">
    <property type="entry name" value="GlpK"/>
    <property type="match status" value="1"/>
</dbReference>
<gene>
    <name evidence="8" type="ORF">C1I64_17125</name>
</gene>
<evidence type="ECO:0000313" key="8">
    <source>
        <dbReference type="EMBL" id="AZZ53587.1"/>
    </source>
</evidence>
<keyword evidence="3 5" id="KW-0808">Transferase</keyword>
<sequence length="496" mass="51685">MDVVLGVDVGTSSTKAILVGLDGRVVAEAARAHVVDRPRQGWVEMDSGVWWAEFRSLVAELTAAAPHGVVVAVGVSGMGPCVLLTDAAGDELRPAILYGVDTRSVGMLDEVTALLGGEEAMRARTGSGLSAQAAGVKLAWVARHEPELWRRAARFTMPSSRIVELLTGEYVLDHHSASQCTPLYDVAREEWIDEWAALLAPGLPLPRLGWPGETAGRITPEAAAATGLPTGVPVVFGTIDAWAESLSAGRRRPGRVFLQYGTTMFLVAPMAAPTPLGGMWTTVGAAPGEPTAAGGMATSGAVTDWLRRLTGASWAELLDEAARSGPGAGGLLVLPYFAGERSPFADSDARGVIAGLGVGSTRGDLYRAVLEATAFAVRHHLEVLGEHGVRVEALVGAGGGVAAELWPQIVSDVCGLEQVIPTVSVGAAYGSAVLAAGLVTEVDIEEWNPAATTLVPDPAVAALYDGLYADFRRLYPETRATVHRLAQRSRDLGAGG</sequence>
<evidence type="ECO:0000256" key="2">
    <source>
        <dbReference type="ARBA" id="ARBA00022629"/>
    </source>
</evidence>
<name>A0A3T0T4K9_9MICO</name>
<comment type="similarity">
    <text evidence="1 5">Belongs to the FGGY kinase family.</text>
</comment>
<dbReference type="Pfam" id="PF02782">
    <property type="entry name" value="FGGY_C"/>
    <property type="match status" value="1"/>
</dbReference>
<dbReference type="InterPro" id="IPR050406">
    <property type="entry name" value="FGGY_Carb_Kinase"/>
</dbReference>
<dbReference type="CDD" id="cd07804">
    <property type="entry name" value="ASKHA_NBD_FGGY_RrXK-like"/>
    <property type="match status" value="1"/>
</dbReference>
<dbReference type="InterPro" id="IPR018484">
    <property type="entry name" value="FGGY_N"/>
</dbReference>
<dbReference type="InterPro" id="IPR000577">
    <property type="entry name" value="Carb_kinase_FGGY"/>
</dbReference>
<dbReference type="Proteomes" id="UP000285317">
    <property type="component" value="Chromosome"/>
</dbReference>
<dbReference type="KEGG" id="rfs:C1I64_17125"/>
<feature type="domain" description="Carbohydrate kinase FGGY N-terminal" evidence="6">
    <location>
        <begin position="3"/>
        <end position="241"/>
    </location>
</feature>
<keyword evidence="4 5" id="KW-0418">Kinase</keyword>
<dbReference type="InterPro" id="IPR043129">
    <property type="entry name" value="ATPase_NBD"/>
</dbReference>
<keyword evidence="2" id="KW-0119">Carbohydrate metabolism</keyword>
<dbReference type="EMBL" id="CP028137">
    <property type="protein sequence ID" value="AZZ53587.1"/>
    <property type="molecule type" value="Genomic_DNA"/>
</dbReference>
<dbReference type="PANTHER" id="PTHR43095">
    <property type="entry name" value="SUGAR KINASE"/>
    <property type="match status" value="1"/>
</dbReference>
<dbReference type="InterPro" id="IPR018485">
    <property type="entry name" value="FGGY_C"/>
</dbReference>
<dbReference type="AlphaFoldDB" id="A0A3T0T4K9"/>
<proteinExistence type="inferred from homology"/>
<reference evidence="8 9" key="1">
    <citation type="submission" date="2018-03" db="EMBL/GenBank/DDBJ databases">
        <title>Bacteriophage NCPPB3778 and a type I-E CRISPR drive the evolution of the US Biological Select Agent, Rathayibacter toxicus.</title>
        <authorList>
            <person name="Davis E.W.II."/>
            <person name="Tabima J.F."/>
            <person name="Weisberg A.J."/>
            <person name="Dantas Lopes L."/>
            <person name="Wiseman M.S."/>
            <person name="Wiseman M.S."/>
            <person name="Pupko T."/>
            <person name="Belcher M.S."/>
            <person name="Sechler A.J."/>
            <person name="Tancos M.A."/>
            <person name="Schroeder B.K."/>
            <person name="Murray T.D."/>
            <person name="Luster D.G."/>
            <person name="Schneider W.L."/>
            <person name="Rogers E."/>
            <person name="Andreote F.D."/>
            <person name="Grunwald N.J."/>
            <person name="Putnam M.L."/>
            <person name="Chang J.H."/>
        </authorList>
    </citation>
    <scope>NUCLEOTIDE SEQUENCE [LARGE SCALE GENOMIC DNA]</scope>
    <source>
        <strain evidence="8 9">DSM 15932</strain>
    </source>
</reference>
<organism evidence="8 9">
    <name type="scientific">Rathayibacter festucae DSM 15932</name>
    <dbReference type="NCBI Taxonomy" id="1328866"/>
    <lineage>
        <taxon>Bacteria</taxon>
        <taxon>Bacillati</taxon>
        <taxon>Actinomycetota</taxon>
        <taxon>Actinomycetes</taxon>
        <taxon>Micrococcales</taxon>
        <taxon>Microbacteriaceae</taxon>
        <taxon>Rathayibacter</taxon>
    </lineage>
</organism>
<feature type="domain" description="Carbohydrate kinase FGGY C-terminal" evidence="7">
    <location>
        <begin position="259"/>
        <end position="436"/>
    </location>
</feature>
<keyword evidence="2" id="KW-0859">Xylose metabolism</keyword>
<dbReference type="SUPFAM" id="SSF53067">
    <property type="entry name" value="Actin-like ATPase domain"/>
    <property type="match status" value="2"/>
</dbReference>
<evidence type="ECO:0000256" key="1">
    <source>
        <dbReference type="ARBA" id="ARBA00009156"/>
    </source>
</evidence>
<evidence type="ECO:0000256" key="3">
    <source>
        <dbReference type="ARBA" id="ARBA00022679"/>
    </source>
</evidence>
<dbReference type="Pfam" id="PF00370">
    <property type="entry name" value="FGGY_N"/>
    <property type="match status" value="1"/>
</dbReference>